<dbReference type="Pfam" id="PF07715">
    <property type="entry name" value="Plug"/>
    <property type="match status" value="1"/>
</dbReference>
<dbReference type="InterPro" id="IPR037066">
    <property type="entry name" value="Plug_dom_sf"/>
</dbReference>
<feature type="chain" id="PRO_5026872162" evidence="10">
    <location>
        <begin position="32"/>
        <end position="892"/>
    </location>
</feature>
<keyword evidence="2 8" id="KW-0813">Transport</keyword>
<dbReference type="InterPro" id="IPR012910">
    <property type="entry name" value="Plug_dom"/>
</dbReference>
<evidence type="ECO:0000313" key="13">
    <source>
        <dbReference type="EMBL" id="MXR67623.1"/>
    </source>
</evidence>
<keyword evidence="7 8" id="KW-0998">Cell outer membrane</keyword>
<feature type="domain" description="TonB-dependent receptor-like beta-barrel" evidence="11">
    <location>
        <begin position="383"/>
        <end position="855"/>
    </location>
</feature>
<evidence type="ECO:0000256" key="3">
    <source>
        <dbReference type="ARBA" id="ARBA00022452"/>
    </source>
</evidence>
<dbReference type="PANTHER" id="PTHR47234:SF2">
    <property type="entry name" value="TONB-DEPENDENT RECEPTOR"/>
    <property type="match status" value="1"/>
</dbReference>
<sequence length="892" mass="97767">MNSLTLTAKAVRVGLFAAATSSIAFSGIAIAEEQSDKVERIEVTGSRIKQVDMETSSPVTVLSAADIALTGEKTVADVLNNSSINAFGSWRGTSGYGSGASATSTVNMRGLGSQATLVLLDGRRMPGTSSSSGSEADTSQIPIAIVERIEILRDGASAVYGSDAVAGVINIITKKEFDGFQVDYSTEQPSVEGGDANRFSIAAGFNSEKGNVTFTYEYYDTKAVMDRDIWNMDDPSYGDYSSFSSVPNGYYNTGEKDADGDDIYAFYSNSEMCADTDNVADTTDGQNNGRCLYSYGAVTKLFGDMTRNSFMTNFNYDITDNIRFRGRGTASLSETNTRYAGTPVSTNYPVMSADNQYNPTGEDMTLYMRSVQIGERDTLTETDSFDILGGFVGYADVGNGIDWELNAQHSASTTNAFNYNLINDNIIQSEIDTGNYDVFNTSGMSYAEWEQQMTALYSAANHTGVYQGKFDSTQIDGLASTMLYEQGDFSVAIVGGLEYEMINFKQTSDPESASGIISGGSGGDDVDAERTRQSAYTEIQMALPANFELSAALRYERYEQEGTLTGAEGQVTNSSTFDAVVPKFGLSWRPVDALLLRASYGDSFRAPNMGEMFSSQSLSFERAYDSVWCEANNDSDANYCATGNQHKTWFGGNPNLEAEEGNSLTLGGVWNVTDAWSVELSYYSISYDNKIEAVSASDVIRDEKINGGSDFVTRGPDGKIEYLESGYVNKASLETSGFDFASSYNFETGLGDFNLKLDVTHILDFKEQADAESEKIDYSGTQDYPDWRGNFAAAWYYNDFSAAWTTVYIGSQSGAMWRDLGYDYIIDTPSYFKHNFQVGYTHDWNGTITVGVNNLFDEKAPTWYDYAGYRDVNTNLYDVLGRTFYLRINQKF</sequence>
<gene>
    <name evidence="13" type="ORF">GNT65_02895</name>
</gene>
<dbReference type="CDD" id="cd01347">
    <property type="entry name" value="ligand_gated_channel"/>
    <property type="match status" value="1"/>
</dbReference>
<dbReference type="Gene3D" id="2.170.130.10">
    <property type="entry name" value="TonB-dependent receptor, plug domain"/>
    <property type="match status" value="1"/>
</dbReference>
<dbReference type="InterPro" id="IPR036942">
    <property type="entry name" value="Beta-barrel_TonB_sf"/>
</dbReference>
<evidence type="ECO:0000256" key="8">
    <source>
        <dbReference type="PROSITE-ProRule" id="PRU01360"/>
    </source>
</evidence>
<keyword evidence="14" id="KW-1185">Reference proteome</keyword>
<keyword evidence="13" id="KW-0675">Receptor</keyword>
<keyword evidence="4 8" id="KW-0812">Transmembrane</keyword>
<evidence type="ECO:0000256" key="5">
    <source>
        <dbReference type="ARBA" id="ARBA00023077"/>
    </source>
</evidence>
<name>A0A6L7HTY6_9GAMM</name>
<comment type="subcellular location">
    <subcellularLocation>
        <location evidence="1 8">Cell outer membrane</location>
        <topology evidence="1 8">Multi-pass membrane protein</topology>
    </subcellularLocation>
</comment>
<dbReference type="SUPFAM" id="SSF56935">
    <property type="entry name" value="Porins"/>
    <property type="match status" value="1"/>
</dbReference>
<evidence type="ECO:0000256" key="10">
    <source>
        <dbReference type="SAM" id="SignalP"/>
    </source>
</evidence>
<dbReference type="InterPro" id="IPR039426">
    <property type="entry name" value="TonB-dep_rcpt-like"/>
</dbReference>
<evidence type="ECO:0000256" key="2">
    <source>
        <dbReference type="ARBA" id="ARBA00022448"/>
    </source>
</evidence>
<keyword evidence="10" id="KW-0732">Signal</keyword>
<keyword evidence="5 9" id="KW-0798">TonB box</keyword>
<keyword evidence="6 8" id="KW-0472">Membrane</keyword>
<evidence type="ECO:0000259" key="11">
    <source>
        <dbReference type="Pfam" id="PF00593"/>
    </source>
</evidence>
<feature type="domain" description="TonB-dependent receptor plug" evidence="12">
    <location>
        <begin position="53"/>
        <end position="168"/>
    </location>
</feature>
<evidence type="ECO:0000256" key="1">
    <source>
        <dbReference type="ARBA" id="ARBA00004571"/>
    </source>
</evidence>
<evidence type="ECO:0000256" key="6">
    <source>
        <dbReference type="ARBA" id="ARBA00023136"/>
    </source>
</evidence>
<dbReference type="Pfam" id="PF00593">
    <property type="entry name" value="TonB_dep_Rec_b-barrel"/>
    <property type="match status" value="1"/>
</dbReference>
<evidence type="ECO:0000313" key="14">
    <source>
        <dbReference type="Proteomes" id="UP000474778"/>
    </source>
</evidence>
<feature type="signal peptide" evidence="10">
    <location>
        <begin position="1"/>
        <end position="31"/>
    </location>
</feature>
<dbReference type="Proteomes" id="UP000474778">
    <property type="component" value="Unassembled WGS sequence"/>
</dbReference>
<keyword evidence="3 8" id="KW-1134">Transmembrane beta strand</keyword>
<protein>
    <submittedName>
        <fullName evidence="13">TonB-dependent receptor</fullName>
    </submittedName>
</protein>
<evidence type="ECO:0000256" key="7">
    <source>
        <dbReference type="ARBA" id="ARBA00023237"/>
    </source>
</evidence>
<organism evidence="13 14">
    <name type="scientific">Shewanella insulae</name>
    <dbReference type="NCBI Taxonomy" id="2681496"/>
    <lineage>
        <taxon>Bacteria</taxon>
        <taxon>Pseudomonadati</taxon>
        <taxon>Pseudomonadota</taxon>
        <taxon>Gammaproteobacteria</taxon>
        <taxon>Alteromonadales</taxon>
        <taxon>Shewanellaceae</taxon>
        <taxon>Shewanella</taxon>
    </lineage>
</organism>
<dbReference type="InterPro" id="IPR000531">
    <property type="entry name" value="Beta-barrel_TonB"/>
</dbReference>
<proteinExistence type="inferred from homology"/>
<dbReference type="AlphaFoldDB" id="A0A6L7HTY6"/>
<evidence type="ECO:0000259" key="12">
    <source>
        <dbReference type="Pfam" id="PF07715"/>
    </source>
</evidence>
<comment type="caution">
    <text evidence="13">The sequence shown here is derived from an EMBL/GenBank/DDBJ whole genome shotgun (WGS) entry which is preliminary data.</text>
</comment>
<dbReference type="PANTHER" id="PTHR47234">
    <property type="match status" value="1"/>
</dbReference>
<comment type="similarity">
    <text evidence="8 9">Belongs to the TonB-dependent receptor family.</text>
</comment>
<reference evidence="13 14" key="1">
    <citation type="submission" date="2019-12" db="EMBL/GenBank/DDBJ databases">
        <title>Shewanella insulae sp. nov., isolated from a tidal flat.</title>
        <authorList>
            <person name="Yoon J.-H."/>
        </authorList>
    </citation>
    <scope>NUCLEOTIDE SEQUENCE [LARGE SCALE GENOMIC DNA]</scope>
    <source>
        <strain evidence="13 14">JBTF-M18</strain>
    </source>
</reference>
<dbReference type="GO" id="GO:0009279">
    <property type="term" value="C:cell outer membrane"/>
    <property type="evidence" value="ECO:0007669"/>
    <property type="project" value="UniProtKB-SubCell"/>
</dbReference>
<evidence type="ECO:0000256" key="4">
    <source>
        <dbReference type="ARBA" id="ARBA00022692"/>
    </source>
</evidence>
<dbReference type="RefSeq" id="WP_160793592.1">
    <property type="nucleotide sequence ID" value="NZ_WRPA01000001.1"/>
</dbReference>
<evidence type="ECO:0000256" key="9">
    <source>
        <dbReference type="RuleBase" id="RU003357"/>
    </source>
</evidence>
<dbReference type="PROSITE" id="PS52016">
    <property type="entry name" value="TONB_DEPENDENT_REC_3"/>
    <property type="match status" value="1"/>
</dbReference>
<accession>A0A6L7HTY6</accession>
<dbReference type="Gene3D" id="2.40.170.20">
    <property type="entry name" value="TonB-dependent receptor, beta-barrel domain"/>
    <property type="match status" value="1"/>
</dbReference>
<dbReference type="EMBL" id="WRPA01000001">
    <property type="protein sequence ID" value="MXR67623.1"/>
    <property type="molecule type" value="Genomic_DNA"/>
</dbReference>